<dbReference type="RefSeq" id="WP_106512947.1">
    <property type="nucleotide sequence ID" value="NZ_PXYI01000003.1"/>
</dbReference>
<evidence type="ECO:0000256" key="10">
    <source>
        <dbReference type="ARBA" id="ARBA00022842"/>
    </source>
</evidence>
<dbReference type="SUPFAM" id="SSF56059">
    <property type="entry name" value="Glutathione synthetase ATP-binding domain-like"/>
    <property type="match status" value="1"/>
</dbReference>
<keyword evidence="15" id="KW-0443">Lipid metabolism</keyword>
<gene>
    <name evidence="18" type="primary">accC</name>
    <name evidence="18" type="ORF">C7I55_10900</name>
</gene>
<keyword evidence="6 15" id="KW-0436">Ligase</keyword>
<dbReference type="Pfam" id="PF02785">
    <property type="entry name" value="Biotin_carb_C"/>
    <property type="match status" value="1"/>
</dbReference>
<evidence type="ECO:0000256" key="1">
    <source>
        <dbReference type="ARBA" id="ARBA00003761"/>
    </source>
</evidence>
<keyword evidence="8 14" id="KW-0547">Nucleotide-binding</keyword>
<feature type="domain" description="ATP-grasp" evidence="16">
    <location>
        <begin position="121"/>
        <end position="317"/>
    </location>
</feature>
<comment type="function">
    <text evidence="1 15">This protein is a component of the acetyl coenzyme A carboxylase complex; first, biotin carboxylase catalyzes the carboxylation of the carrier protein and then the transcarboxylase transfers the carboxyl group to form malonyl-CoA.</text>
</comment>
<dbReference type="AlphaFoldDB" id="A0A2P7QS57"/>
<dbReference type="InterPro" id="IPR005481">
    <property type="entry name" value="BC-like_N"/>
</dbReference>
<dbReference type="Pfam" id="PF02786">
    <property type="entry name" value="CPSase_L_D2"/>
    <property type="match status" value="1"/>
</dbReference>
<keyword evidence="15" id="KW-0275">Fatty acid biosynthesis</keyword>
<dbReference type="InterPro" id="IPR005482">
    <property type="entry name" value="Biotin_COase_C"/>
</dbReference>
<comment type="catalytic activity">
    <reaction evidence="13 15">
        <text>N(6)-biotinyl-L-lysyl-[protein] + hydrogencarbonate + ATP = N(6)-carboxybiotinyl-L-lysyl-[protein] + ADP + phosphate + H(+)</text>
        <dbReference type="Rhea" id="RHEA:13501"/>
        <dbReference type="Rhea" id="RHEA-COMP:10505"/>
        <dbReference type="Rhea" id="RHEA-COMP:10506"/>
        <dbReference type="ChEBI" id="CHEBI:15378"/>
        <dbReference type="ChEBI" id="CHEBI:17544"/>
        <dbReference type="ChEBI" id="CHEBI:30616"/>
        <dbReference type="ChEBI" id="CHEBI:43474"/>
        <dbReference type="ChEBI" id="CHEBI:83144"/>
        <dbReference type="ChEBI" id="CHEBI:83145"/>
        <dbReference type="ChEBI" id="CHEBI:456216"/>
        <dbReference type="EC" id="6.3.4.14"/>
    </reaction>
</comment>
<evidence type="ECO:0000256" key="11">
    <source>
        <dbReference type="ARBA" id="ARBA00023267"/>
    </source>
</evidence>
<protein>
    <recommendedName>
        <fullName evidence="5 15">Biotin carboxylase</fullName>
        <ecNumber evidence="4 15">6.3.4.14</ecNumber>
    </recommendedName>
    <alternativeName>
        <fullName evidence="12 15">Acetyl-coenzyme A carboxylase biotin carboxylase subunit A</fullName>
    </alternativeName>
</protein>
<dbReference type="InterPro" id="IPR004549">
    <property type="entry name" value="Acetyl_CoA_COase_biotin_COase"/>
</dbReference>
<evidence type="ECO:0000259" key="17">
    <source>
        <dbReference type="PROSITE" id="PS50979"/>
    </source>
</evidence>
<dbReference type="Pfam" id="PF00289">
    <property type="entry name" value="Biotin_carb_N"/>
    <property type="match status" value="1"/>
</dbReference>
<keyword evidence="7" id="KW-0479">Metal-binding</keyword>
<dbReference type="GO" id="GO:2001295">
    <property type="term" value="P:malonyl-CoA biosynthetic process"/>
    <property type="evidence" value="ECO:0007669"/>
    <property type="project" value="UniProtKB-UniPathway"/>
</dbReference>
<dbReference type="InterPro" id="IPR011764">
    <property type="entry name" value="Biotin_carboxylation_dom"/>
</dbReference>
<comment type="caution">
    <text evidence="18">The sequence shown here is derived from an EMBL/GenBank/DDBJ whole genome shotgun (WGS) entry which is preliminary data.</text>
</comment>
<proteinExistence type="predicted"/>
<keyword evidence="11 15" id="KW-0092">Biotin</keyword>
<evidence type="ECO:0000256" key="12">
    <source>
        <dbReference type="ARBA" id="ARBA00033786"/>
    </source>
</evidence>
<dbReference type="SUPFAM" id="SSF51246">
    <property type="entry name" value="Rudiment single hybrid motif"/>
    <property type="match status" value="1"/>
</dbReference>
<dbReference type="PANTHER" id="PTHR48095">
    <property type="entry name" value="PYRUVATE CARBOXYLASE SUBUNIT A"/>
    <property type="match status" value="1"/>
</dbReference>
<dbReference type="GO" id="GO:0005524">
    <property type="term" value="F:ATP binding"/>
    <property type="evidence" value="ECO:0007669"/>
    <property type="project" value="UniProtKB-UniRule"/>
</dbReference>
<dbReference type="GO" id="GO:0046872">
    <property type="term" value="F:metal ion binding"/>
    <property type="evidence" value="ECO:0007669"/>
    <property type="project" value="UniProtKB-KW"/>
</dbReference>
<dbReference type="OrthoDB" id="9763189at2"/>
<evidence type="ECO:0000256" key="14">
    <source>
        <dbReference type="PROSITE-ProRule" id="PRU00409"/>
    </source>
</evidence>
<dbReference type="Gene3D" id="3.30.470.20">
    <property type="entry name" value="ATP-grasp fold, B domain"/>
    <property type="match status" value="1"/>
</dbReference>
<dbReference type="Proteomes" id="UP000241167">
    <property type="component" value="Unassembled WGS sequence"/>
</dbReference>
<keyword evidence="10" id="KW-0460">Magnesium</keyword>
<evidence type="ECO:0000259" key="16">
    <source>
        <dbReference type="PROSITE" id="PS50975"/>
    </source>
</evidence>
<name>A0A2P7QS57_9SPHN</name>
<evidence type="ECO:0000313" key="19">
    <source>
        <dbReference type="Proteomes" id="UP000241167"/>
    </source>
</evidence>
<dbReference type="GO" id="GO:0004075">
    <property type="term" value="F:biotin carboxylase activity"/>
    <property type="evidence" value="ECO:0007669"/>
    <property type="project" value="UniProtKB-EC"/>
</dbReference>
<dbReference type="InterPro" id="IPR011761">
    <property type="entry name" value="ATP-grasp"/>
</dbReference>
<dbReference type="FunFam" id="3.30.1490.20:FF:000018">
    <property type="entry name" value="Biotin carboxylase"/>
    <property type="match status" value="1"/>
</dbReference>
<accession>A0A2P7QS57</accession>
<dbReference type="SUPFAM" id="SSF52440">
    <property type="entry name" value="PreATP-grasp domain"/>
    <property type="match status" value="1"/>
</dbReference>
<evidence type="ECO:0000313" key="18">
    <source>
        <dbReference type="EMBL" id="PSJ40794.1"/>
    </source>
</evidence>
<dbReference type="NCBIfam" id="NF006367">
    <property type="entry name" value="PRK08591.1"/>
    <property type="match status" value="1"/>
</dbReference>
<dbReference type="PROSITE" id="PS50979">
    <property type="entry name" value="BC"/>
    <property type="match status" value="1"/>
</dbReference>
<organism evidence="18 19">
    <name type="scientific">Allosphingosinicella deserti</name>
    <dbReference type="NCBI Taxonomy" id="2116704"/>
    <lineage>
        <taxon>Bacteria</taxon>
        <taxon>Pseudomonadati</taxon>
        <taxon>Pseudomonadota</taxon>
        <taxon>Alphaproteobacteria</taxon>
        <taxon>Sphingomonadales</taxon>
        <taxon>Sphingomonadaceae</taxon>
        <taxon>Allosphingosinicella</taxon>
    </lineage>
</organism>
<evidence type="ECO:0000256" key="6">
    <source>
        <dbReference type="ARBA" id="ARBA00022598"/>
    </source>
</evidence>
<evidence type="ECO:0000256" key="7">
    <source>
        <dbReference type="ARBA" id="ARBA00022723"/>
    </source>
</evidence>
<dbReference type="SMART" id="SM00878">
    <property type="entry name" value="Biotin_carb_C"/>
    <property type="match status" value="1"/>
</dbReference>
<keyword evidence="15" id="KW-0276">Fatty acid metabolism</keyword>
<dbReference type="InterPro" id="IPR011054">
    <property type="entry name" value="Rudment_hybrid_motif"/>
</dbReference>
<dbReference type="PROSITE" id="PS00866">
    <property type="entry name" value="CPSASE_1"/>
    <property type="match status" value="1"/>
</dbReference>
<dbReference type="NCBIfam" id="TIGR00514">
    <property type="entry name" value="accC"/>
    <property type="match status" value="1"/>
</dbReference>
<dbReference type="InterPro" id="IPR005479">
    <property type="entry name" value="CPAse_ATP-bd"/>
</dbReference>
<dbReference type="FunFam" id="3.40.50.20:FF:000010">
    <property type="entry name" value="Propionyl-CoA carboxylase subunit alpha"/>
    <property type="match status" value="1"/>
</dbReference>
<dbReference type="EC" id="6.3.4.14" evidence="4 15"/>
<evidence type="ECO:0000256" key="4">
    <source>
        <dbReference type="ARBA" id="ARBA00013263"/>
    </source>
</evidence>
<keyword evidence="19" id="KW-1185">Reference proteome</keyword>
<feature type="domain" description="Biotin carboxylation" evidence="17">
    <location>
        <begin position="2"/>
        <end position="445"/>
    </location>
</feature>
<sequence length="448" mass="49299">MKIQKVLIANRGEIALRIHRACHEMGIKTVAVHSTADADAMHVRLADEAICIGPPAAADSYLNIPNIISAAELSHADAIHPGYGFLSENARFAEIVESHGILWIGPKPEHIRVMGDKIEAKRTAAKLGLPLVPGSDGPIETIDEAQRIAAEIGYPVIVKAASGGGGRGMKVVESQDQLEALIVQAGSEAKAAFGDATVYIEKYLGDPRHIEFQVFGDGRGNAVHLGERDCSLQRRHQKVLEEAPSPVISAEQRERMGGIVARAMADMGYRGAGTIEFLYENGEFYFIEMNTRLQVEHPVTEMITGLDLVREQIRIAAGEDLSCTQDQLTFRGHAIECRINAEDPRTFAPSPGTVKAYLAPGGMHVRTDSGLYGGYKVPPYYDSMIAKLIVYGTTRERCIMRLKRALEEFVIEGMKTTIPLHQKLVEDPEFLAGDYTIKWLEQWLERSE</sequence>
<comment type="subunit">
    <text evidence="3 15">Acetyl-CoA carboxylase is a heterohexamer of biotin carboxyl carrier protein, biotin carboxylase and the two subunits of carboxyl transferase in a 2:2 complex.</text>
</comment>
<dbReference type="InterPro" id="IPR051602">
    <property type="entry name" value="ACC_Biotin_Carboxylase"/>
</dbReference>
<keyword evidence="9 14" id="KW-0067">ATP-binding</keyword>
<dbReference type="UniPathway" id="UPA00655">
    <property type="reaction ID" value="UER00711"/>
</dbReference>
<evidence type="ECO:0000256" key="15">
    <source>
        <dbReference type="RuleBase" id="RU365063"/>
    </source>
</evidence>
<reference evidence="18 19" key="1">
    <citation type="submission" date="2018-03" db="EMBL/GenBank/DDBJ databases">
        <title>The draft genome of Sphingosinicella sp. GL-C-18.</title>
        <authorList>
            <person name="Liu L."/>
            <person name="Li L."/>
            <person name="Liang L."/>
            <person name="Zhang X."/>
            <person name="Wang T."/>
        </authorList>
    </citation>
    <scope>NUCLEOTIDE SEQUENCE [LARGE SCALE GENOMIC DNA]</scope>
    <source>
        <strain evidence="18 19">GL-C-18</strain>
    </source>
</reference>
<dbReference type="PANTHER" id="PTHR48095:SF2">
    <property type="entry name" value="BIOTIN CARBOXYLASE, CHLOROPLASTIC"/>
    <property type="match status" value="1"/>
</dbReference>
<evidence type="ECO:0000256" key="5">
    <source>
        <dbReference type="ARBA" id="ARBA00017242"/>
    </source>
</evidence>
<evidence type="ECO:0000256" key="8">
    <source>
        <dbReference type="ARBA" id="ARBA00022741"/>
    </source>
</evidence>
<evidence type="ECO:0000256" key="13">
    <source>
        <dbReference type="ARBA" id="ARBA00048600"/>
    </source>
</evidence>
<keyword evidence="15" id="KW-0444">Lipid biosynthesis</keyword>
<evidence type="ECO:0000256" key="9">
    <source>
        <dbReference type="ARBA" id="ARBA00022840"/>
    </source>
</evidence>
<comment type="pathway">
    <text evidence="2 15">Lipid metabolism; malonyl-CoA biosynthesis; malonyl-CoA from acetyl-CoA: step 1/1.</text>
</comment>
<dbReference type="EMBL" id="PXYI01000003">
    <property type="protein sequence ID" value="PSJ40794.1"/>
    <property type="molecule type" value="Genomic_DNA"/>
</dbReference>
<dbReference type="PROSITE" id="PS00867">
    <property type="entry name" value="CPSASE_2"/>
    <property type="match status" value="1"/>
</dbReference>
<dbReference type="InterPro" id="IPR016185">
    <property type="entry name" value="PreATP-grasp_dom_sf"/>
</dbReference>
<dbReference type="GO" id="GO:0006633">
    <property type="term" value="P:fatty acid biosynthetic process"/>
    <property type="evidence" value="ECO:0007669"/>
    <property type="project" value="UniProtKB-KW"/>
</dbReference>
<dbReference type="PROSITE" id="PS50975">
    <property type="entry name" value="ATP_GRASP"/>
    <property type="match status" value="1"/>
</dbReference>
<evidence type="ECO:0000256" key="2">
    <source>
        <dbReference type="ARBA" id="ARBA00004956"/>
    </source>
</evidence>
<evidence type="ECO:0000256" key="3">
    <source>
        <dbReference type="ARBA" id="ARBA00011750"/>
    </source>
</evidence>